<organism evidence="2 3">
    <name type="scientific">Agrobacterium tumefaciens</name>
    <dbReference type="NCBI Taxonomy" id="358"/>
    <lineage>
        <taxon>Bacteria</taxon>
        <taxon>Pseudomonadati</taxon>
        <taxon>Pseudomonadota</taxon>
        <taxon>Alphaproteobacteria</taxon>
        <taxon>Hyphomicrobiales</taxon>
        <taxon>Rhizobiaceae</taxon>
        <taxon>Rhizobium/Agrobacterium group</taxon>
        <taxon>Agrobacterium</taxon>
        <taxon>Agrobacterium tumefaciens complex</taxon>
    </lineage>
</organism>
<sequence length="172" mass="18870">MIGEAGIVGAEPPAIWRFHVAIDVHIGGALSEPQPGRLQGRGCLRRGRPHCHFERLQGGIVGSRVAAARHLSRREDMRRGKGVAGADDGFVAVDARNLAQDGVEPRDHRLGDRGQVHHGDRHPDHSIVQQQNTDSQRIVFSGETIERKQAVGENDIRSPGSRRKRGRCRIGV</sequence>
<dbReference type="EMBL" id="CP042276">
    <property type="protein sequence ID" value="QDY97637.1"/>
    <property type="molecule type" value="Genomic_DNA"/>
</dbReference>
<dbReference type="RefSeq" id="WP_099086710.1">
    <property type="nucleotide sequence ID" value="NZ_CP042276.1"/>
</dbReference>
<name>A0AAP9J996_AGRTU</name>
<feature type="compositionally biased region" description="Basic and acidic residues" evidence="1">
    <location>
        <begin position="103"/>
        <end position="125"/>
    </location>
</feature>
<accession>A0AAP9J996</accession>
<protein>
    <submittedName>
        <fullName evidence="2">Uncharacterized protein</fullName>
    </submittedName>
</protein>
<proteinExistence type="predicted"/>
<feature type="region of interest" description="Disordered" evidence="1">
    <location>
        <begin position="102"/>
        <end position="126"/>
    </location>
</feature>
<evidence type="ECO:0000313" key="2">
    <source>
        <dbReference type="EMBL" id="QDY97637.1"/>
    </source>
</evidence>
<gene>
    <name evidence="2" type="ORF">CG010_026110</name>
</gene>
<reference evidence="2 3" key="1">
    <citation type="journal article" date="2017" name="Genome Announc.">
        <title>Draft Genome Sequence of Agrobacterium tumefaciens Biovar 1 Strain 186, Isolated from Walnut.</title>
        <authorList>
            <person name="Poret-Peterson A.T."/>
            <person name="Bhatnagar S."/>
            <person name="McClean A.E."/>
            <person name="Kluepfel D.A."/>
        </authorList>
    </citation>
    <scope>NUCLEOTIDE SEQUENCE [LARGE SCALE GENOMIC DNA]</scope>
    <source>
        <strain evidence="2 3">186</strain>
    </source>
</reference>
<dbReference type="AlphaFoldDB" id="A0AAP9J996"/>
<keyword evidence="2" id="KW-0614">Plasmid</keyword>
<dbReference type="Proteomes" id="UP000222296">
    <property type="component" value="Plasmid pAt"/>
</dbReference>
<evidence type="ECO:0000256" key="1">
    <source>
        <dbReference type="SAM" id="MobiDB-lite"/>
    </source>
</evidence>
<geneLocation type="plasmid" evidence="3">
    <name>pat</name>
</geneLocation>
<evidence type="ECO:0000313" key="3">
    <source>
        <dbReference type="Proteomes" id="UP000222296"/>
    </source>
</evidence>